<dbReference type="Pfam" id="PF13193">
    <property type="entry name" value="AMP-binding_C"/>
    <property type="match status" value="1"/>
</dbReference>
<dbReference type="Gene3D" id="3.40.50.980">
    <property type="match status" value="1"/>
</dbReference>
<evidence type="ECO:0000259" key="4">
    <source>
        <dbReference type="Pfam" id="PF13193"/>
    </source>
</evidence>
<feature type="compositionally biased region" description="Polar residues" evidence="2">
    <location>
        <begin position="12"/>
        <end position="31"/>
    </location>
</feature>
<feature type="domain" description="AMP-binding enzyme C-terminal" evidence="4">
    <location>
        <begin position="485"/>
        <end position="563"/>
    </location>
</feature>
<dbReference type="AlphaFoldDB" id="A0A1N6NYB1"/>
<dbReference type="NCBIfam" id="TIGR02262">
    <property type="entry name" value="benz_CoA_lig"/>
    <property type="match status" value="1"/>
</dbReference>
<dbReference type="PANTHER" id="PTHR43352:SF1">
    <property type="entry name" value="ANTHRANILATE--COA LIGASE"/>
    <property type="match status" value="1"/>
</dbReference>
<dbReference type="Gene3D" id="3.40.50.12820">
    <property type="match status" value="1"/>
</dbReference>
<sequence length="576" mass="62777">MTGAGFRHATPENPSHTGNTEARNDAGTKTGTEYPRQPPEERRREGMTTLSAADHSTSPPTITLPRQYNAADDLIGRNLDAGRGSKIAYIDDLGRYSFDELAARVNRFANALGALGITREQRILVCVHDTIDFPTVFLGAIKAGVVPIAVNTLLTQSDYEYMLGDSRARIAVVSAPLYDTFAPLLGKVESLERIVVAGGEGADSVAGLMANASDKFEAVATTCDDPCFWLYSSGSTGAPKGTVHIQSSLIHTAELYAKPILGIREDDVVYSAAKLFFAYGLGNGLTFPLSVGATAVLMAERPTPAAAFKRLREHKPTIFYGVPTLYASMLADADCPTRDELAIRMCTSAGEALPEEIGLRWTERFGVEILDGIGSTEMLHIFLSNRPGDVHYGTTGKPVPGYQVRLIDDDGNVVEGPDEPGELQISGPTSAVMYWNNREKTRATFQGPWTRSGDKYSRNAEGYYVYAGRNDDMLKVSGIYVSPIEVESCLIQHPAILEAAVVGHEDEERLIKPKAFIVLKPGYNRSEQLAAEIKAHVKAHLAPYKYPRWMEFVDELPKTATGKIQRFKLRALAGKP</sequence>
<dbReference type="GO" id="GO:0044550">
    <property type="term" value="P:secondary metabolite biosynthetic process"/>
    <property type="evidence" value="ECO:0007669"/>
    <property type="project" value="TreeGrafter"/>
</dbReference>
<evidence type="ECO:0000256" key="2">
    <source>
        <dbReference type="SAM" id="MobiDB-lite"/>
    </source>
</evidence>
<dbReference type="EMBL" id="FTMD01000001">
    <property type="protein sequence ID" value="SIP96932.1"/>
    <property type="molecule type" value="Genomic_DNA"/>
</dbReference>
<evidence type="ECO:0000313" key="6">
    <source>
        <dbReference type="Proteomes" id="UP000186819"/>
    </source>
</evidence>
<dbReference type="SUPFAM" id="SSF56801">
    <property type="entry name" value="Acetyl-CoA synthetase-like"/>
    <property type="match status" value="1"/>
</dbReference>
<protein>
    <submittedName>
        <fullName evidence="5">Benzoate-CoA ligase</fullName>
    </submittedName>
</protein>
<evidence type="ECO:0000256" key="1">
    <source>
        <dbReference type="ARBA" id="ARBA00022598"/>
    </source>
</evidence>
<dbReference type="Gene3D" id="2.30.38.10">
    <property type="entry name" value="Luciferase, Domain 3"/>
    <property type="match status" value="1"/>
</dbReference>
<dbReference type="InterPro" id="IPR025110">
    <property type="entry name" value="AMP-bd_C"/>
</dbReference>
<dbReference type="GO" id="GO:0016878">
    <property type="term" value="F:acid-thiol ligase activity"/>
    <property type="evidence" value="ECO:0007669"/>
    <property type="project" value="TreeGrafter"/>
</dbReference>
<feature type="domain" description="AMP-dependent synthetase/ligase" evidence="3">
    <location>
        <begin position="83"/>
        <end position="435"/>
    </location>
</feature>
<dbReference type="CDD" id="cd05959">
    <property type="entry name" value="BCL_4HBCL"/>
    <property type="match status" value="1"/>
</dbReference>
<evidence type="ECO:0000313" key="5">
    <source>
        <dbReference type="EMBL" id="SIP96932.1"/>
    </source>
</evidence>
<dbReference type="InterPro" id="IPR000873">
    <property type="entry name" value="AMP-dep_synth/lig_dom"/>
</dbReference>
<keyword evidence="6" id="KW-1185">Reference proteome</keyword>
<evidence type="ECO:0000259" key="3">
    <source>
        <dbReference type="Pfam" id="PF00501"/>
    </source>
</evidence>
<feature type="compositionally biased region" description="Polar residues" evidence="2">
    <location>
        <begin position="48"/>
        <end position="65"/>
    </location>
</feature>
<dbReference type="Pfam" id="PF00501">
    <property type="entry name" value="AMP-binding"/>
    <property type="match status" value="1"/>
</dbReference>
<dbReference type="InterPro" id="IPR011957">
    <property type="entry name" value="Benz_CoA_lig"/>
</dbReference>
<proteinExistence type="predicted"/>
<dbReference type="Gene3D" id="3.30.300.30">
    <property type="match status" value="1"/>
</dbReference>
<organism evidence="5 6">
    <name type="scientific">Aromatoleum tolulyticum</name>
    <dbReference type="NCBI Taxonomy" id="34027"/>
    <lineage>
        <taxon>Bacteria</taxon>
        <taxon>Pseudomonadati</taxon>
        <taxon>Pseudomonadota</taxon>
        <taxon>Betaproteobacteria</taxon>
        <taxon>Rhodocyclales</taxon>
        <taxon>Rhodocyclaceae</taxon>
        <taxon>Aromatoleum</taxon>
    </lineage>
</organism>
<dbReference type="PANTHER" id="PTHR43352">
    <property type="entry name" value="ACETYL-COA SYNTHETASE"/>
    <property type="match status" value="1"/>
</dbReference>
<dbReference type="Proteomes" id="UP000186819">
    <property type="component" value="Unassembled WGS sequence"/>
</dbReference>
<name>A0A1N6NYB1_9RHOO</name>
<dbReference type="STRING" id="34027.SAMN05421829_101507"/>
<dbReference type="GO" id="GO:0016405">
    <property type="term" value="F:CoA-ligase activity"/>
    <property type="evidence" value="ECO:0007669"/>
    <property type="project" value="InterPro"/>
</dbReference>
<accession>A0A1N6NYB1</accession>
<keyword evidence="1 5" id="KW-0436">Ligase</keyword>
<feature type="region of interest" description="Disordered" evidence="2">
    <location>
        <begin position="1"/>
        <end position="65"/>
    </location>
</feature>
<reference evidence="6" key="1">
    <citation type="submission" date="2017-01" db="EMBL/GenBank/DDBJ databases">
        <authorList>
            <person name="Varghese N."/>
            <person name="Submissions S."/>
        </authorList>
    </citation>
    <scope>NUCLEOTIDE SEQUENCE [LARGE SCALE GENOMIC DNA]</scope>
    <source>
        <strain evidence="6">ATCC 51758</strain>
    </source>
</reference>
<dbReference type="GO" id="GO:0005524">
    <property type="term" value="F:ATP binding"/>
    <property type="evidence" value="ECO:0007669"/>
    <property type="project" value="InterPro"/>
</dbReference>
<gene>
    <name evidence="5" type="ORF">SAMN05421829_101507</name>
</gene>
<dbReference type="InterPro" id="IPR045851">
    <property type="entry name" value="AMP-bd_C_sf"/>
</dbReference>